<dbReference type="SUPFAM" id="SSF57716">
    <property type="entry name" value="Glucocorticoid receptor-like (DNA-binding domain)"/>
    <property type="match status" value="1"/>
</dbReference>
<sequence length="141" mass="15852">MSPPTGETSKKAGKARKMNKKDLNKFEKILEEEKNRLISALGLLEKTVIGRSLREAIADLAASNYNPEEGSDNSEREKVLQYATSEGRLLYEIEDAIRKIGAGEYGICEECEEIIDNVRLEALPHARLCLKCQEKADRQRA</sequence>
<evidence type="ECO:0000313" key="6">
    <source>
        <dbReference type="EMBL" id="MBU2692906.1"/>
    </source>
</evidence>
<dbReference type="PANTHER" id="PTHR33823:SF4">
    <property type="entry name" value="GENERAL STRESS PROTEIN 16O"/>
    <property type="match status" value="1"/>
</dbReference>
<protein>
    <submittedName>
        <fullName evidence="6">TraR/DksA family transcriptional regulator</fullName>
    </submittedName>
</protein>
<dbReference type="InterPro" id="IPR020458">
    <property type="entry name" value="Znf_DskA_TraR_CS"/>
</dbReference>
<dbReference type="GO" id="GO:0008270">
    <property type="term" value="F:zinc ion binding"/>
    <property type="evidence" value="ECO:0007669"/>
    <property type="project" value="UniProtKB-KW"/>
</dbReference>
<gene>
    <name evidence="6" type="ORF">KJ970_18455</name>
</gene>
<keyword evidence="3" id="KW-0862">Zinc</keyword>
<evidence type="ECO:0000256" key="4">
    <source>
        <dbReference type="PROSITE-ProRule" id="PRU00510"/>
    </source>
</evidence>
<organism evidence="6 7">
    <name type="scientific">Eiseniibacteriota bacterium</name>
    <dbReference type="NCBI Taxonomy" id="2212470"/>
    <lineage>
        <taxon>Bacteria</taxon>
        <taxon>Candidatus Eiseniibacteriota</taxon>
    </lineage>
</organism>
<evidence type="ECO:0000313" key="7">
    <source>
        <dbReference type="Proteomes" id="UP000777784"/>
    </source>
</evidence>
<dbReference type="PANTHER" id="PTHR33823">
    <property type="entry name" value="RNA POLYMERASE-BINDING TRANSCRIPTION FACTOR DKSA-RELATED"/>
    <property type="match status" value="1"/>
</dbReference>
<dbReference type="EMBL" id="JAHJDP010000104">
    <property type="protein sequence ID" value="MBU2692906.1"/>
    <property type="molecule type" value="Genomic_DNA"/>
</dbReference>
<feature type="domain" description="Zinc finger DksA/TraR C4-type" evidence="5">
    <location>
        <begin position="103"/>
        <end position="138"/>
    </location>
</feature>
<dbReference type="Proteomes" id="UP000777784">
    <property type="component" value="Unassembled WGS sequence"/>
</dbReference>
<keyword evidence="2" id="KW-0863">Zinc-finger</keyword>
<comment type="caution">
    <text evidence="6">The sequence shown here is derived from an EMBL/GenBank/DDBJ whole genome shotgun (WGS) entry which is preliminary data.</text>
</comment>
<dbReference type="AlphaFoldDB" id="A0A948W8P8"/>
<dbReference type="InterPro" id="IPR000962">
    <property type="entry name" value="Znf_DskA_TraR"/>
</dbReference>
<dbReference type="Gene3D" id="1.20.120.910">
    <property type="entry name" value="DksA, coiled-coil domain"/>
    <property type="match status" value="1"/>
</dbReference>
<evidence type="ECO:0000256" key="2">
    <source>
        <dbReference type="ARBA" id="ARBA00022771"/>
    </source>
</evidence>
<proteinExistence type="predicted"/>
<evidence type="ECO:0000256" key="3">
    <source>
        <dbReference type="ARBA" id="ARBA00022833"/>
    </source>
</evidence>
<evidence type="ECO:0000256" key="1">
    <source>
        <dbReference type="ARBA" id="ARBA00022723"/>
    </source>
</evidence>
<dbReference type="PROSITE" id="PS01102">
    <property type="entry name" value="ZF_DKSA_1"/>
    <property type="match status" value="1"/>
</dbReference>
<feature type="zinc finger region" description="dksA C4-type" evidence="4">
    <location>
        <begin position="108"/>
        <end position="132"/>
    </location>
</feature>
<reference evidence="6" key="1">
    <citation type="submission" date="2021-05" db="EMBL/GenBank/DDBJ databases">
        <title>Energy efficiency and biological interactions define the core microbiome of deep oligotrophic groundwater.</title>
        <authorList>
            <person name="Mehrshad M."/>
            <person name="Lopez-Fernandez M."/>
            <person name="Bell E."/>
            <person name="Bernier-Latmani R."/>
            <person name="Bertilsson S."/>
            <person name="Dopson M."/>
        </authorList>
    </citation>
    <scope>NUCLEOTIDE SEQUENCE</scope>
    <source>
        <strain evidence="6">Modern_marine.mb.64</strain>
    </source>
</reference>
<name>A0A948W8P8_UNCEI</name>
<dbReference type="SUPFAM" id="SSF109635">
    <property type="entry name" value="DnaK suppressor protein DksA, alpha-hairpin domain"/>
    <property type="match status" value="1"/>
</dbReference>
<dbReference type="Pfam" id="PF01258">
    <property type="entry name" value="zf-dskA_traR"/>
    <property type="match status" value="1"/>
</dbReference>
<accession>A0A948W8P8</accession>
<evidence type="ECO:0000259" key="5">
    <source>
        <dbReference type="Pfam" id="PF01258"/>
    </source>
</evidence>
<dbReference type="InterPro" id="IPR037187">
    <property type="entry name" value="DnaK_N"/>
</dbReference>
<keyword evidence="1" id="KW-0479">Metal-binding</keyword>
<dbReference type="PROSITE" id="PS51128">
    <property type="entry name" value="ZF_DKSA_2"/>
    <property type="match status" value="1"/>
</dbReference>